<keyword evidence="2" id="KW-1185">Reference proteome</keyword>
<dbReference type="AlphaFoldDB" id="A0A0D0DDJ1"/>
<reference evidence="1 2" key="1">
    <citation type="submission" date="2014-04" db="EMBL/GenBank/DDBJ databases">
        <authorList>
            <consortium name="DOE Joint Genome Institute"/>
            <person name="Kuo A."/>
            <person name="Kohler A."/>
            <person name="Jargeat P."/>
            <person name="Nagy L.G."/>
            <person name="Floudas D."/>
            <person name="Copeland A."/>
            <person name="Barry K.W."/>
            <person name="Cichocki N."/>
            <person name="Veneault-Fourrey C."/>
            <person name="LaButti K."/>
            <person name="Lindquist E.A."/>
            <person name="Lipzen A."/>
            <person name="Lundell T."/>
            <person name="Morin E."/>
            <person name="Murat C."/>
            <person name="Sun H."/>
            <person name="Tunlid A."/>
            <person name="Henrissat B."/>
            <person name="Grigoriev I.V."/>
            <person name="Hibbett D.S."/>
            <person name="Martin F."/>
            <person name="Nordberg H.P."/>
            <person name="Cantor M.N."/>
            <person name="Hua S.X."/>
        </authorList>
    </citation>
    <scope>NUCLEOTIDE SEQUENCE [LARGE SCALE GENOMIC DNA]</scope>
    <source>
        <strain evidence="1 2">Ve08.2h10</strain>
    </source>
</reference>
<reference evidence="2" key="2">
    <citation type="submission" date="2015-01" db="EMBL/GenBank/DDBJ databases">
        <title>Evolutionary Origins and Diversification of the Mycorrhizal Mutualists.</title>
        <authorList>
            <consortium name="DOE Joint Genome Institute"/>
            <consortium name="Mycorrhizal Genomics Consortium"/>
            <person name="Kohler A."/>
            <person name="Kuo A."/>
            <person name="Nagy L.G."/>
            <person name="Floudas D."/>
            <person name="Copeland A."/>
            <person name="Barry K.W."/>
            <person name="Cichocki N."/>
            <person name="Veneault-Fourrey C."/>
            <person name="LaButti K."/>
            <person name="Lindquist E.A."/>
            <person name="Lipzen A."/>
            <person name="Lundell T."/>
            <person name="Morin E."/>
            <person name="Murat C."/>
            <person name="Riley R."/>
            <person name="Ohm R."/>
            <person name="Sun H."/>
            <person name="Tunlid A."/>
            <person name="Henrissat B."/>
            <person name="Grigoriev I.V."/>
            <person name="Hibbett D.S."/>
            <person name="Martin F."/>
        </authorList>
    </citation>
    <scope>NUCLEOTIDE SEQUENCE [LARGE SCALE GENOMIC DNA]</scope>
    <source>
        <strain evidence="2">Ve08.2h10</strain>
    </source>
</reference>
<dbReference type="Proteomes" id="UP000054538">
    <property type="component" value="Unassembled WGS sequence"/>
</dbReference>
<dbReference type="InParanoid" id="A0A0D0DDJ1"/>
<accession>A0A0D0DDJ1</accession>
<gene>
    <name evidence="1" type="ORF">PAXRUDRAFT_835665</name>
</gene>
<organism evidence="1 2">
    <name type="scientific">Paxillus rubicundulus Ve08.2h10</name>
    <dbReference type="NCBI Taxonomy" id="930991"/>
    <lineage>
        <taxon>Eukaryota</taxon>
        <taxon>Fungi</taxon>
        <taxon>Dikarya</taxon>
        <taxon>Basidiomycota</taxon>
        <taxon>Agaricomycotina</taxon>
        <taxon>Agaricomycetes</taxon>
        <taxon>Agaricomycetidae</taxon>
        <taxon>Boletales</taxon>
        <taxon>Paxilineae</taxon>
        <taxon>Paxillaceae</taxon>
        <taxon>Paxillus</taxon>
    </lineage>
</organism>
<evidence type="ECO:0000313" key="1">
    <source>
        <dbReference type="EMBL" id="KIK75435.1"/>
    </source>
</evidence>
<name>A0A0D0DDJ1_9AGAM</name>
<evidence type="ECO:0000313" key="2">
    <source>
        <dbReference type="Proteomes" id="UP000054538"/>
    </source>
</evidence>
<dbReference type="EMBL" id="KN828115">
    <property type="protein sequence ID" value="KIK75435.1"/>
    <property type="molecule type" value="Genomic_DNA"/>
</dbReference>
<sequence length="61" mass="6613">MGATVHEDLTGQISQTKTIGVRVKANASSRTPLTIPSFVLLFQRTLTSRTLSHQGNSEVMV</sequence>
<protein>
    <submittedName>
        <fullName evidence="1">Uncharacterized protein</fullName>
    </submittedName>
</protein>
<dbReference type="HOGENOM" id="CLU_2923316_0_0_1"/>
<proteinExistence type="predicted"/>